<sequence>MLVVLIGANVSLAAPLLTRASRWPRIEDMAAVRIASMFTSLIITIIVGNLAFYLTMFRLNTKHKWLLDQLQLDGRLYCYSIPQTAKLIEFILRDLVNLKDLFLLFAGYTMVACLLLTFVQIIYMVLWH</sequence>
<keyword evidence="1" id="KW-0472">Membrane</keyword>
<organism evidence="2 3">
    <name type="scientific">Geomonas oryzisoli</name>
    <dbReference type="NCBI Taxonomy" id="2847992"/>
    <lineage>
        <taxon>Bacteria</taxon>
        <taxon>Pseudomonadati</taxon>
        <taxon>Thermodesulfobacteriota</taxon>
        <taxon>Desulfuromonadia</taxon>
        <taxon>Geobacterales</taxon>
        <taxon>Geobacteraceae</taxon>
        <taxon>Geomonas</taxon>
    </lineage>
</organism>
<accession>A0ABX8J773</accession>
<gene>
    <name evidence="2" type="ORF">KP004_03690</name>
</gene>
<evidence type="ECO:0000313" key="2">
    <source>
        <dbReference type="EMBL" id="QWV94298.1"/>
    </source>
</evidence>
<keyword evidence="1" id="KW-1133">Transmembrane helix</keyword>
<evidence type="ECO:0000256" key="1">
    <source>
        <dbReference type="SAM" id="Phobius"/>
    </source>
</evidence>
<name>A0ABX8J773_9BACT</name>
<dbReference type="RefSeq" id="WP_216801038.1">
    <property type="nucleotide sequence ID" value="NZ_CP076723.1"/>
</dbReference>
<proteinExistence type="predicted"/>
<dbReference type="EMBL" id="CP076723">
    <property type="protein sequence ID" value="QWV94298.1"/>
    <property type="molecule type" value="Genomic_DNA"/>
</dbReference>
<keyword evidence="1" id="KW-0812">Transmembrane</keyword>
<feature type="transmembrane region" description="Helical" evidence="1">
    <location>
        <begin position="30"/>
        <end position="54"/>
    </location>
</feature>
<dbReference type="Proteomes" id="UP000683557">
    <property type="component" value="Chromosome"/>
</dbReference>
<protein>
    <submittedName>
        <fullName evidence="2">Uncharacterized protein</fullName>
    </submittedName>
</protein>
<reference evidence="2 3" key="1">
    <citation type="submission" date="2021-06" db="EMBL/GenBank/DDBJ databases">
        <title>Gemonas diversity in paddy soil.</title>
        <authorList>
            <person name="Liu G."/>
        </authorList>
    </citation>
    <scope>NUCLEOTIDE SEQUENCE [LARGE SCALE GENOMIC DNA]</scope>
    <source>
        <strain evidence="2 3">RG10</strain>
    </source>
</reference>
<feature type="transmembrane region" description="Helical" evidence="1">
    <location>
        <begin position="101"/>
        <end position="126"/>
    </location>
</feature>
<keyword evidence="3" id="KW-1185">Reference proteome</keyword>
<evidence type="ECO:0000313" key="3">
    <source>
        <dbReference type="Proteomes" id="UP000683557"/>
    </source>
</evidence>